<dbReference type="GO" id="GO:0016020">
    <property type="term" value="C:membrane"/>
    <property type="evidence" value="ECO:0007669"/>
    <property type="project" value="UniProtKB-SubCell"/>
</dbReference>
<comment type="similarity">
    <text evidence="2">Belongs to the peroxisomal membrane protein PXMP2/4 family.</text>
</comment>
<name>A0A914E7W0_9BILA</name>
<dbReference type="AlphaFoldDB" id="A0A914E7W0"/>
<evidence type="ECO:0000256" key="2">
    <source>
        <dbReference type="ARBA" id="ARBA00006824"/>
    </source>
</evidence>
<evidence type="ECO:0000313" key="7">
    <source>
        <dbReference type="Proteomes" id="UP000887540"/>
    </source>
</evidence>
<keyword evidence="7" id="KW-1185">Reference proteome</keyword>
<accession>A0A914E7W0</accession>
<protein>
    <submittedName>
        <fullName evidence="8">Mpv17-like protein</fullName>
    </submittedName>
</protein>
<dbReference type="Pfam" id="PF04117">
    <property type="entry name" value="Mpv17_PMP22"/>
    <property type="match status" value="1"/>
</dbReference>
<proteinExistence type="inferred from homology"/>
<evidence type="ECO:0000313" key="8">
    <source>
        <dbReference type="WBParaSite" id="ACRNAN_scaffold6300.g16417.t1"/>
    </source>
</evidence>
<keyword evidence="3 6" id="KW-0812">Transmembrane</keyword>
<dbReference type="Proteomes" id="UP000887540">
    <property type="component" value="Unplaced"/>
</dbReference>
<sequence length="69" mass="8005">MQLVIGTVLIANYKIWPFVQFINMSLMPLHLRLVFVQVVSIFWNMYLSYENAKSNIANSDLTNPDLISK</sequence>
<evidence type="ECO:0000256" key="3">
    <source>
        <dbReference type="ARBA" id="ARBA00022692"/>
    </source>
</evidence>
<evidence type="ECO:0000256" key="1">
    <source>
        <dbReference type="ARBA" id="ARBA00004141"/>
    </source>
</evidence>
<dbReference type="WBParaSite" id="ACRNAN_scaffold6300.g16417.t1">
    <property type="protein sequence ID" value="ACRNAN_scaffold6300.g16417.t1"/>
    <property type="gene ID" value="ACRNAN_scaffold6300.g16417"/>
</dbReference>
<keyword evidence="4 6" id="KW-1133">Transmembrane helix</keyword>
<reference evidence="8" key="1">
    <citation type="submission" date="2022-11" db="UniProtKB">
        <authorList>
            <consortium name="WormBaseParasite"/>
        </authorList>
    </citation>
    <scope>IDENTIFICATION</scope>
</reference>
<evidence type="ECO:0000256" key="6">
    <source>
        <dbReference type="SAM" id="Phobius"/>
    </source>
</evidence>
<feature type="transmembrane region" description="Helical" evidence="6">
    <location>
        <begin position="29"/>
        <end position="47"/>
    </location>
</feature>
<evidence type="ECO:0000256" key="4">
    <source>
        <dbReference type="ARBA" id="ARBA00022989"/>
    </source>
</evidence>
<organism evidence="7 8">
    <name type="scientific">Acrobeloides nanus</name>
    <dbReference type="NCBI Taxonomy" id="290746"/>
    <lineage>
        <taxon>Eukaryota</taxon>
        <taxon>Metazoa</taxon>
        <taxon>Ecdysozoa</taxon>
        <taxon>Nematoda</taxon>
        <taxon>Chromadorea</taxon>
        <taxon>Rhabditida</taxon>
        <taxon>Tylenchina</taxon>
        <taxon>Cephalobomorpha</taxon>
        <taxon>Cephaloboidea</taxon>
        <taxon>Cephalobidae</taxon>
        <taxon>Acrobeloides</taxon>
    </lineage>
</organism>
<keyword evidence="5 6" id="KW-0472">Membrane</keyword>
<evidence type="ECO:0000256" key="5">
    <source>
        <dbReference type="ARBA" id="ARBA00023136"/>
    </source>
</evidence>
<comment type="subcellular location">
    <subcellularLocation>
        <location evidence="1">Membrane</location>
        <topology evidence="1">Multi-pass membrane protein</topology>
    </subcellularLocation>
</comment>
<dbReference type="InterPro" id="IPR007248">
    <property type="entry name" value="Mpv17_PMP22"/>
</dbReference>